<dbReference type="Proteomes" id="UP001055153">
    <property type="component" value="Unassembled WGS sequence"/>
</dbReference>
<reference evidence="1" key="2">
    <citation type="submission" date="2021-08" db="EMBL/GenBank/DDBJ databases">
        <authorList>
            <person name="Tani A."/>
            <person name="Ola A."/>
            <person name="Ogura Y."/>
            <person name="Katsura K."/>
            <person name="Hayashi T."/>
        </authorList>
    </citation>
    <scope>NUCLEOTIDE SEQUENCE</scope>
    <source>
        <strain evidence="1">DSM 17168</strain>
    </source>
</reference>
<reference evidence="1" key="1">
    <citation type="journal article" date="2021" name="Front. Microbiol.">
        <title>Comprehensive Comparative Genomics and Phenotyping of Methylobacterium Species.</title>
        <authorList>
            <person name="Alessa O."/>
            <person name="Ogura Y."/>
            <person name="Fujitani Y."/>
            <person name="Takami H."/>
            <person name="Hayashi T."/>
            <person name="Sahin N."/>
            <person name="Tani A."/>
        </authorList>
    </citation>
    <scope>NUCLEOTIDE SEQUENCE</scope>
    <source>
        <strain evidence="1">DSM 17168</strain>
    </source>
</reference>
<dbReference type="EMBL" id="BPQQ01000036">
    <property type="protein sequence ID" value="GJE01288.1"/>
    <property type="molecule type" value="Genomic_DNA"/>
</dbReference>
<gene>
    <name evidence="1" type="ORF">GMJLKIPL_3218</name>
</gene>
<keyword evidence="2" id="KW-1185">Reference proteome</keyword>
<organism evidence="1 2">
    <name type="scientific">Methylobacterium isbiliense</name>
    <dbReference type="NCBI Taxonomy" id="315478"/>
    <lineage>
        <taxon>Bacteria</taxon>
        <taxon>Pseudomonadati</taxon>
        <taxon>Pseudomonadota</taxon>
        <taxon>Alphaproteobacteria</taxon>
        <taxon>Hyphomicrobiales</taxon>
        <taxon>Methylobacteriaceae</taxon>
        <taxon>Methylobacterium</taxon>
    </lineage>
</organism>
<dbReference type="RefSeq" id="WP_238236104.1">
    <property type="nucleotide sequence ID" value="NZ_BPQQ01000036.1"/>
</dbReference>
<comment type="caution">
    <text evidence="1">The sequence shown here is derived from an EMBL/GenBank/DDBJ whole genome shotgun (WGS) entry which is preliminary data.</text>
</comment>
<evidence type="ECO:0000313" key="2">
    <source>
        <dbReference type="Proteomes" id="UP001055153"/>
    </source>
</evidence>
<evidence type="ECO:0000313" key="1">
    <source>
        <dbReference type="EMBL" id="GJE01288.1"/>
    </source>
</evidence>
<protein>
    <submittedName>
        <fullName evidence="1">Uncharacterized protein</fullName>
    </submittedName>
</protein>
<name>A0ABQ4SFW4_9HYPH</name>
<proteinExistence type="predicted"/>
<accession>A0ABQ4SFW4</accession>
<sequence>MSETFLYEFLFRGRPGGEAAAASWHVILGQMVMPPGGGAGQFVASGALTPAQAAAAGFPLERVLGGIETAALAERDAAVAALAAVTAERDALRAEIAALSAGRAAPGINAAAEVERSP</sequence>